<dbReference type="GO" id="GO:0009838">
    <property type="term" value="P:abscission"/>
    <property type="evidence" value="ECO:0007669"/>
    <property type="project" value="EnsemblPlants"/>
</dbReference>
<dbReference type="PANTHER" id="PTHR31621:SF6">
    <property type="entry name" value="PROTEIN DMP7"/>
    <property type="match status" value="1"/>
</dbReference>
<evidence type="ECO:0000256" key="1">
    <source>
        <dbReference type="ARBA" id="ARBA00004141"/>
    </source>
</evidence>
<dbReference type="GO" id="GO:0009900">
    <property type="term" value="P:dehiscence"/>
    <property type="evidence" value="ECO:0007669"/>
    <property type="project" value="EnsemblPlants"/>
</dbReference>
<dbReference type="GO" id="GO:0005783">
    <property type="term" value="C:endoplasmic reticulum"/>
    <property type="evidence" value="ECO:0007669"/>
    <property type="project" value="EnsemblPlants"/>
</dbReference>
<comment type="similarity">
    <text evidence="2">Belongs to the plant DMP1 protein family.</text>
</comment>
<feature type="transmembrane region" description="Helical" evidence="7">
    <location>
        <begin position="138"/>
        <end position="157"/>
    </location>
</feature>
<dbReference type="GO" id="GO:0010256">
    <property type="term" value="P:endomembrane system organization"/>
    <property type="evidence" value="ECO:0000318"/>
    <property type="project" value="GO_Central"/>
</dbReference>
<accession>A0A058ZZD5</accession>
<comment type="subcellular location">
    <subcellularLocation>
        <location evidence="1">Membrane</location>
        <topology evidence="1">Multi-pass membrane protein</topology>
    </subcellularLocation>
</comment>
<keyword evidence="5 7" id="KW-0472">Membrane</keyword>
<feature type="compositionally biased region" description="Polar residues" evidence="6">
    <location>
        <begin position="7"/>
        <end position="21"/>
    </location>
</feature>
<dbReference type="AlphaFoldDB" id="A0A058ZZD5"/>
<dbReference type="InterPro" id="IPR007770">
    <property type="entry name" value="DMP"/>
</dbReference>
<name>A0A058ZZD5_EUCGR</name>
<keyword evidence="3 7" id="KW-0812">Transmembrane</keyword>
<gene>
    <name evidence="8" type="ORF">EUGRSUZ_K01059</name>
</gene>
<feature type="transmembrane region" description="Helical" evidence="7">
    <location>
        <begin position="46"/>
        <end position="65"/>
    </location>
</feature>
<sequence length="209" mass="22819">MEVPAQEQGQSLLRITGPSQDQEPRRQPKTPAQKAVRKTFKLTAHLANLLPTGTVLAFQVVSPVLTHQGKCPTSLNHTLTLALLALCAASCFFLSFTDSIRDECGKVRHGIATFKGLLVLDGSVRLSPEEADRYRIRLLDLLHGVMSVLVFAAIALFDPNVVRCFYPSPSEEARRLLMAVPIGVGVACSLVFLAFPTKRHGIGFPLTRC</sequence>
<feature type="transmembrane region" description="Helical" evidence="7">
    <location>
        <begin position="177"/>
        <end position="195"/>
    </location>
</feature>
<dbReference type="GO" id="GO:0016020">
    <property type="term" value="C:membrane"/>
    <property type="evidence" value="ECO:0007669"/>
    <property type="project" value="UniProtKB-SubCell"/>
</dbReference>
<dbReference type="Pfam" id="PF05078">
    <property type="entry name" value="DUF679"/>
    <property type="match status" value="1"/>
</dbReference>
<proteinExistence type="inferred from homology"/>
<evidence type="ECO:0000313" key="8">
    <source>
        <dbReference type="EMBL" id="KCW47262.1"/>
    </source>
</evidence>
<dbReference type="OrthoDB" id="525686at2759"/>
<evidence type="ECO:0000256" key="6">
    <source>
        <dbReference type="SAM" id="MobiDB-lite"/>
    </source>
</evidence>
<dbReference type="PANTHER" id="PTHR31621">
    <property type="entry name" value="PROTEIN DMP3"/>
    <property type="match status" value="1"/>
</dbReference>
<dbReference type="Gramene" id="KCW47262">
    <property type="protein sequence ID" value="KCW47262"/>
    <property type="gene ID" value="EUGRSUZ_K01059"/>
</dbReference>
<evidence type="ECO:0000256" key="5">
    <source>
        <dbReference type="ARBA" id="ARBA00023136"/>
    </source>
</evidence>
<evidence type="ECO:0000256" key="2">
    <source>
        <dbReference type="ARBA" id="ARBA00008707"/>
    </source>
</evidence>
<dbReference type="KEGG" id="egr:104427259"/>
<reference evidence="8" key="1">
    <citation type="submission" date="2013-07" db="EMBL/GenBank/DDBJ databases">
        <title>The genome of Eucalyptus grandis.</title>
        <authorList>
            <person name="Schmutz J."/>
            <person name="Hayes R."/>
            <person name="Myburg A."/>
            <person name="Tuskan G."/>
            <person name="Grattapaglia D."/>
            <person name="Rokhsar D.S."/>
        </authorList>
    </citation>
    <scope>NUCLEOTIDE SEQUENCE</scope>
    <source>
        <tissue evidence="8">Leaf extractions</tissue>
    </source>
</reference>
<evidence type="ECO:0008006" key="9">
    <source>
        <dbReference type="Google" id="ProtNLM"/>
    </source>
</evidence>
<dbReference type="STRING" id="71139.A0A058ZZD5"/>
<evidence type="ECO:0000256" key="4">
    <source>
        <dbReference type="ARBA" id="ARBA00022989"/>
    </source>
</evidence>
<keyword evidence="4 7" id="KW-1133">Transmembrane helix</keyword>
<organism evidence="8">
    <name type="scientific">Eucalyptus grandis</name>
    <name type="common">Flooded gum</name>
    <dbReference type="NCBI Taxonomy" id="71139"/>
    <lineage>
        <taxon>Eukaryota</taxon>
        <taxon>Viridiplantae</taxon>
        <taxon>Streptophyta</taxon>
        <taxon>Embryophyta</taxon>
        <taxon>Tracheophyta</taxon>
        <taxon>Spermatophyta</taxon>
        <taxon>Magnoliopsida</taxon>
        <taxon>eudicotyledons</taxon>
        <taxon>Gunneridae</taxon>
        <taxon>Pentapetalae</taxon>
        <taxon>rosids</taxon>
        <taxon>malvids</taxon>
        <taxon>Myrtales</taxon>
        <taxon>Myrtaceae</taxon>
        <taxon>Myrtoideae</taxon>
        <taxon>Eucalypteae</taxon>
        <taxon>Eucalyptus</taxon>
    </lineage>
</organism>
<protein>
    <recommendedName>
        <fullName evidence="9">DUF679 domain-containing protein</fullName>
    </recommendedName>
</protein>
<evidence type="ECO:0000256" key="3">
    <source>
        <dbReference type="ARBA" id="ARBA00022692"/>
    </source>
</evidence>
<feature type="region of interest" description="Disordered" evidence="6">
    <location>
        <begin position="1"/>
        <end position="35"/>
    </location>
</feature>
<dbReference type="InParanoid" id="A0A058ZZD5"/>
<dbReference type="eggNOG" id="ENOG502RXS7">
    <property type="taxonomic scope" value="Eukaryota"/>
</dbReference>
<evidence type="ECO:0000256" key="7">
    <source>
        <dbReference type="SAM" id="Phobius"/>
    </source>
</evidence>
<feature type="transmembrane region" description="Helical" evidence="7">
    <location>
        <begin position="77"/>
        <end position="96"/>
    </location>
</feature>
<dbReference type="EMBL" id="KK198763">
    <property type="protein sequence ID" value="KCW47262.1"/>
    <property type="molecule type" value="Genomic_DNA"/>
</dbReference>
<dbReference type="OMA" id="QCPTITS"/>